<dbReference type="Proteomes" id="UP001296943">
    <property type="component" value="Unassembled WGS sequence"/>
</dbReference>
<dbReference type="RefSeq" id="WP_204500066.1">
    <property type="nucleotide sequence ID" value="NZ_JAFBDR010000013.1"/>
</dbReference>
<dbReference type="Gene3D" id="3.30.1380.20">
    <property type="entry name" value="Trafficking protein particle complex subunit 3"/>
    <property type="match status" value="1"/>
</dbReference>
<dbReference type="SUPFAM" id="SSF111126">
    <property type="entry name" value="Ligand-binding domain in the NO signalling and Golgi transport"/>
    <property type="match status" value="1"/>
</dbReference>
<protein>
    <submittedName>
        <fullName evidence="1">Hydrocarbon binding protein</fullName>
    </submittedName>
</protein>
<reference evidence="1 2" key="1">
    <citation type="submission" date="2021-01" db="EMBL/GenBank/DDBJ databases">
        <title>Genomic Encyclopedia of Type Strains, Phase IV (KMG-IV): sequencing the most valuable type-strain genomes for metagenomic binning, comparative biology and taxonomic classification.</title>
        <authorList>
            <person name="Goeker M."/>
        </authorList>
    </citation>
    <scope>NUCLEOTIDE SEQUENCE [LARGE SCALE GENOMIC DNA]</scope>
    <source>
        <strain evidence="1 2">DSM 23711</strain>
    </source>
</reference>
<comment type="caution">
    <text evidence="1">The sequence shown here is derived from an EMBL/GenBank/DDBJ whole genome shotgun (WGS) entry which is preliminary data.</text>
</comment>
<evidence type="ECO:0000313" key="2">
    <source>
        <dbReference type="Proteomes" id="UP001296943"/>
    </source>
</evidence>
<gene>
    <name evidence="1" type="ORF">JOC48_002487</name>
</gene>
<accession>A0ABS2N1G2</accession>
<dbReference type="EMBL" id="JAFBDR010000013">
    <property type="protein sequence ID" value="MBM7571986.1"/>
    <property type="molecule type" value="Genomic_DNA"/>
</dbReference>
<evidence type="ECO:0000313" key="1">
    <source>
        <dbReference type="EMBL" id="MBM7571986.1"/>
    </source>
</evidence>
<organism evidence="1 2">
    <name type="scientific">Aquibacillus albus</name>
    <dbReference type="NCBI Taxonomy" id="1168171"/>
    <lineage>
        <taxon>Bacteria</taxon>
        <taxon>Bacillati</taxon>
        <taxon>Bacillota</taxon>
        <taxon>Bacilli</taxon>
        <taxon>Bacillales</taxon>
        <taxon>Bacillaceae</taxon>
        <taxon>Aquibacillus</taxon>
    </lineage>
</organism>
<dbReference type="InterPro" id="IPR024096">
    <property type="entry name" value="NO_sig/Golgi_transp_ligand-bd"/>
</dbReference>
<keyword evidence="2" id="KW-1185">Reference proteome</keyword>
<name>A0ABS2N1G2_9BACI</name>
<dbReference type="InterPro" id="IPR019642">
    <property type="entry name" value="DUF2507"/>
</dbReference>
<proteinExistence type="predicted"/>
<dbReference type="Pfam" id="PF10702">
    <property type="entry name" value="DUF2507"/>
    <property type="match status" value="1"/>
</dbReference>
<sequence>MDINREKLETAVNQLQITGSGYDILRYVCLPELLGKNSNTILYIMGKNLSRKLIFSSYEDIYSFFAKAGWGNLTLIKEKRREIIFELSGESIDQRLDTEIGQEFRLEAGILSEAIEQIKSASCECIEEIKRKKHSVQFNVIYSK</sequence>